<dbReference type="Proteomes" id="UP000798662">
    <property type="component" value="Chromosome 2"/>
</dbReference>
<keyword evidence="2" id="KW-1185">Reference proteome</keyword>
<reference evidence="1" key="1">
    <citation type="submission" date="2019-11" db="EMBL/GenBank/DDBJ databases">
        <title>Nori genome reveals adaptations in red seaweeds to the harsh intertidal environment.</title>
        <authorList>
            <person name="Wang D."/>
            <person name="Mao Y."/>
        </authorList>
    </citation>
    <scope>NUCLEOTIDE SEQUENCE</scope>
    <source>
        <tissue evidence="1">Gametophyte</tissue>
    </source>
</reference>
<dbReference type="EMBL" id="CM020619">
    <property type="protein sequence ID" value="KAK1864576.1"/>
    <property type="molecule type" value="Genomic_DNA"/>
</dbReference>
<protein>
    <submittedName>
        <fullName evidence="1">Uncharacterized protein</fullName>
    </submittedName>
</protein>
<proteinExistence type="predicted"/>
<organism evidence="1 2">
    <name type="scientific">Pyropia yezoensis</name>
    <name type="common">Susabi-nori</name>
    <name type="synonym">Porphyra yezoensis</name>
    <dbReference type="NCBI Taxonomy" id="2788"/>
    <lineage>
        <taxon>Eukaryota</taxon>
        <taxon>Rhodophyta</taxon>
        <taxon>Bangiophyceae</taxon>
        <taxon>Bangiales</taxon>
        <taxon>Bangiaceae</taxon>
        <taxon>Pyropia</taxon>
    </lineage>
</organism>
<comment type="caution">
    <text evidence="1">The sequence shown here is derived from an EMBL/GenBank/DDBJ whole genome shotgun (WGS) entry which is preliminary data.</text>
</comment>
<evidence type="ECO:0000313" key="2">
    <source>
        <dbReference type="Proteomes" id="UP000798662"/>
    </source>
</evidence>
<evidence type="ECO:0000313" key="1">
    <source>
        <dbReference type="EMBL" id="KAK1864576.1"/>
    </source>
</evidence>
<name>A0ACC3C497_PYRYE</name>
<accession>A0ACC3C497</accession>
<sequence>MRWRVPVRPHRDRPAGPCGYARAMERLRRSPCAVARRLCRAVERPPPGYRAGGDPGFRLDPSASHALLATPGAAAAVVDALLAATRAAVREMTAAAGAAPGAAGRPAGGVAVPLVRAVTTLAWALGNAVEHCRCADEAVVPPLAAALPDVYAPLRGWLGAASNDVTVSFFRALDGVLMAYVQDANMMGGVPEARRTPACVAAPPYSAARARVTALVASASPLLHVWVVEASSVAAAQLAAGAPMDGLPPRCLCLLSAVGPRRLLDDVPDAVAAIARAAGVLASAPAPLCLQAVLLQGSFVLSLLMLTLVDPQRLRVVDGIAGILAAVEAPLPWGGPHAHEALQCRSALYEVFCVLLADAGALAASPDSLGLLVRWAAGGATPLQAWLSERAASMALFVGVQALLRGADRLPPTLQEARSMWARLTRSHPDGTTTKVASLLSVLATRGAAALPAVTAALPWPPVLLPVTAQSVYHQDTPAICWACGCSWRVPPADGGRALRACGRCRVATYCSAPCAAAHWRGGGGHRRSCSRWAAYRAALLPLRRDAVAVTDPDGAGLTARDALFPVLSLHPRALVGPPEQWAWPPSEVDRVEGWGLALADVVTVMDPLSCCYKFVPADEYAHWPSAVPAATLDRVGRHNGGEVRQVVMRTHPPLVFGFPANPDRGASR</sequence>
<gene>
    <name evidence="1" type="ORF">I4F81_007121</name>
</gene>